<dbReference type="InterPro" id="IPR044005">
    <property type="entry name" value="DZR_2"/>
</dbReference>
<dbReference type="InterPro" id="IPR000836">
    <property type="entry name" value="PRTase_dom"/>
</dbReference>
<dbReference type="AlphaFoldDB" id="A0A2T5MGL8"/>
<feature type="domain" description="Double zinc ribbon" evidence="2">
    <location>
        <begin position="2"/>
        <end position="55"/>
    </location>
</feature>
<keyword evidence="4" id="KW-1185">Reference proteome</keyword>
<dbReference type="InterPro" id="IPR051910">
    <property type="entry name" value="ComF/GntX_DNA_util-trans"/>
</dbReference>
<dbReference type="OrthoDB" id="9793412at2"/>
<proteinExistence type="inferred from homology"/>
<evidence type="ECO:0000259" key="2">
    <source>
        <dbReference type="Pfam" id="PF18912"/>
    </source>
</evidence>
<dbReference type="PANTHER" id="PTHR47505:SF1">
    <property type="entry name" value="DNA UTILIZATION PROTEIN YHGH"/>
    <property type="match status" value="1"/>
</dbReference>
<comment type="similarity">
    <text evidence="1">Belongs to the ComF/GntX family.</text>
</comment>
<dbReference type="PANTHER" id="PTHR47505">
    <property type="entry name" value="DNA UTILIZATION PROTEIN YHGH"/>
    <property type="match status" value="1"/>
</dbReference>
<dbReference type="InterPro" id="IPR029057">
    <property type="entry name" value="PRTase-like"/>
</dbReference>
<dbReference type="Proteomes" id="UP000244248">
    <property type="component" value="Unassembled WGS sequence"/>
</dbReference>
<organism evidence="3 4">
    <name type="scientific">Stenotrophobium rhamnosiphilum</name>
    <dbReference type="NCBI Taxonomy" id="2029166"/>
    <lineage>
        <taxon>Bacteria</taxon>
        <taxon>Pseudomonadati</taxon>
        <taxon>Pseudomonadota</taxon>
        <taxon>Gammaproteobacteria</taxon>
        <taxon>Nevskiales</taxon>
        <taxon>Nevskiaceae</taxon>
        <taxon>Stenotrophobium</taxon>
    </lineage>
</organism>
<protein>
    <submittedName>
        <fullName evidence="3">ComF family protein</fullName>
    </submittedName>
</protein>
<dbReference type="Gene3D" id="3.40.50.2020">
    <property type="match status" value="1"/>
</dbReference>
<dbReference type="SUPFAM" id="SSF53271">
    <property type="entry name" value="PRTase-like"/>
    <property type="match status" value="1"/>
</dbReference>
<evidence type="ECO:0000313" key="3">
    <source>
        <dbReference type="EMBL" id="PTU31707.1"/>
    </source>
</evidence>
<gene>
    <name evidence="3" type="ORF">CJD38_10385</name>
</gene>
<comment type="caution">
    <text evidence="3">The sequence shown here is derived from an EMBL/GenBank/DDBJ whole genome shotgun (WGS) entry which is preliminary data.</text>
</comment>
<accession>A0A2T5MGL8</accession>
<dbReference type="RefSeq" id="WP_107940257.1">
    <property type="nucleotide sequence ID" value="NZ_QANS01000003.1"/>
</dbReference>
<dbReference type="Pfam" id="PF18912">
    <property type="entry name" value="DZR_2"/>
    <property type="match status" value="1"/>
</dbReference>
<name>A0A2T5MGL8_9GAMM</name>
<dbReference type="CDD" id="cd06223">
    <property type="entry name" value="PRTases_typeI"/>
    <property type="match status" value="1"/>
</dbReference>
<evidence type="ECO:0000313" key="4">
    <source>
        <dbReference type="Proteomes" id="UP000244248"/>
    </source>
</evidence>
<reference evidence="3 4" key="1">
    <citation type="submission" date="2018-04" db="EMBL/GenBank/DDBJ databases">
        <title>Novel species isolated from glacier.</title>
        <authorList>
            <person name="Liu Q."/>
            <person name="Xin Y.-H."/>
        </authorList>
    </citation>
    <scope>NUCLEOTIDE SEQUENCE [LARGE SCALE GENOMIC DNA]</scope>
    <source>
        <strain evidence="3 4">GT1R17</strain>
    </source>
</reference>
<sequence length="223" mass="24474">MVDNFWPARRCVYCGGLSSKIALCEGCAASLPWIDEACPGCARPQNFKALCSSCLKKPRPFDAAWAAFRLDAPVQQAIHDVKYHAGFLQARLLGELMAQKLGRRALPLPELVIPVPLHRNRLMLRGYNQSLEIAQSFTRTLALKIDANAAKRIRATPDQIGLSAAQRRRNLHNAFTVDARVAGKHIALLDDVMTTGTTLAELARAARKAGAVRIEAWALARVP</sequence>
<evidence type="ECO:0000256" key="1">
    <source>
        <dbReference type="ARBA" id="ARBA00008007"/>
    </source>
</evidence>
<dbReference type="EMBL" id="QANS01000003">
    <property type="protein sequence ID" value="PTU31707.1"/>
    <property type="molecule type" value="Genomic_DNA"/>
</dbReference>